<dbReference type="PANTHER" id="PTHR21363">
    <property type="entry name" value="PREPHENATE DEHYDROGENASE"/>
    <property type="match status" value="1"/>
</dbReference>
<dbReference type="Gene3D" id="1.10.3660.10">
    <property type="entry name" value="6-phosphogluconate dehydrogenase C-terminal like domain"/>
    <property type="match status" value="1"/>
</dbReference>
<organism evidence="3 4">
    <name type="scientific">Methanopyrus kandleri</name>
    <dbReference type="NCBI Taxonomy" id="2320"/>
    <lineage>
        <taxon>Archaea</taxon>
        <taxon>Methanobacteriati</taxon>
        <taxon>Methanobacteriota</taxon>
        <taxon>Methanomada group</taxon>
        <taxon>Methanopyri</taxon>
        <taxon>Methanopyrales</taxon>
        <taxon>Methanopyraceae</taxon>
        <taxon>Methanopyrus</taxon>
    </lineage>
</organism>
<dbReference type="RefSeq" id="WP_011019167.1">
    <property type="nucleotide sequence ID" value="NZ_DUJS01000002.1"/>
</dbReference>
<accession>A0A832TH11</accession>
<dbReference type="InterPro" id="IPR003099">
    <property type="entry name" value="Prephen_DH"/>
</dbReference>
<dbReference type="GO" id="GO:0070403">
    <property type="term" value="F:NAD+ binding"/>
    <property type="evidence" value="ECO:0007669"/>
    <property type="project" value="InterPro"/>
</dbReference>
<keyword evidence="1 3" id="KW-0560">Oxidoreductase</keyword>
<dbReference type="Pfam" id="PF20463">
    <property type="entry name" value="PDH_C"/>
    <property type="match status" value="1"/>
</dbReference>
<dbReference type="InterPro" id="IPR046826">
    <property type="entry name" value="PDH_N"/>
</dbReference>
<dbReference type="InterPro" id="IPR050812">
    <property type="entry name" value="Preph/Arog_dehydrog"/>
</dbReference>
<dbReference type="NCBIfam" id="NF006409">
    <property type="entry name" value="PRK08655.1-3"/>
    <property type="match status" value="1"/>
</dbReference>
<dbReference type="PROSITE" id="PS51176">
    <property type="entry name" value="PDH_ADH"/>
    <property type="match status" value="1"/>
</dbReference>
<dbReference type="EMBL" id="DUJS01000002">
    <property type="protein sequence ID" value="HII69973.1"/>
    <property type="molecule type" value="Genomic_DNA"/>
</dbReference>
<evidence type="ECO:0000259" key="2">
    <source>
        <dbReference type="PROSITE" id="PS51176"/>
    </source>
</evidence>
<dbReference type="Gene3D" id="3.40.50.720">
    <property type="entry name" value="NAD(P)-binding Rossmann-like Domain"/>
    <property type="match status" value="1"/>
</dbReference>
<dbReference type="GO" id="GO:0004665">
    <property type="term" value="F:prephenate dehydrogenase (NADP+) activity"/>
    <property type="evidence" value="ECO:0007669"/>
    <property type="project" value="InterPro"/>
</dbReference>
<dbReference type="GO" id="GO:0006571">
    <property type="term" value="P:tyrosine biosynthetic process"/>
    <property type="evidence" value="ECO:0007669"/>
    <property type="project" value="InterPro"/>
</dbReference>
<dbReference type="PANTHER" id="PTHR21363:SF0">
    <property type="entry name" value="PREPHENATE DEHYDROGENASE [NADP(+)]"/>
    <property type="match status" value="1"/>
</dbReference>
<proteinExistence type="predicted"/>
<dbReference type="GeneID" id="1476899"/>
<evidence type="ECO:0000313" key="4">
    <source>
        <dbReference type="Proteomes" id="UP000619545"/>
    </source>
</evidence>
<evidence type="ECO:0000256" key="1">
    <source>
        <dbReference type="ARBA" id="ARBA00023002"/>
    </source>
</evidence>
<dbReference type="EC" id="1.3.1.12" evidence="3"/>
<dbReference type="InterPro" id="IPR046825">
    <property type="entry name" value="PDH_C"/>
</dbReference>
<gene>
    <name evidence="3" type="ORF">HA336_01910</name>
</gene>
<evidence type="ECO:0000313" key="3">
    <source>
        <dbReference type="EMBL" id="HII69973.1"/>
    </source>
</evidence>
<dbReference type="SUPFAM" id="SSF51735">
    <property type="entry name" value="NAD(P)-binding Rossmann-fold domains"/>
    <property type="match status" value="1"/>
</dbReference>
<dbReference type="Pfam" id="PF02153">
    <property type="entry name" value="PDH_N"/>
    <property type="match status" value="1"/>
</dbReference>
<reference evidence="3" key="1">
    <citation type="journal article" date="2020" name="bioRxiv">
        <title>A rank-normalized archaeal taxonomy based on genome phylogeny resolves widespread incomplete and uneven classifications.</title>
        <authorList>
            <person name="Rinke C."/>
            <person name="Chuvochina M."/>
            <person name="Mussig A.J."/>
            <person name="Chaumeil P.-A."/>
            <person name="Waite D.W."/>
            <person name="Whitman W.B."/>
            <person name="Parks D.H."/>
            <person name="Hugenholtz P."/>
        </authorList>
    </citation>
    <scope>NUCLEOTIDE SEQUENCE</scope>
    <source>
        <strain evidence="3">UBA8853</strain>
    </source>
</reference>
<protein>
    <submittedName>
        <fullName evidence="3">Prephenate dehydrogenase</fullName>
        <ecNumber evidence="3">1.3.1.12</ecNumber>
    </submittedName>
</protein>
<sequence>MRIAILGGTGAMGRLIARELRDDGHEVVITGSNPHTAERVARELDVEAAPTNVDAAKDADVVVVSVPISVTEDVIREVAPHVPEGSLLTDVTSVKVRPVRAMLEHAPEDVYVLGTHPLFGPTVPSLRGQTVILTPTERSGPWTRRVRRYLERKGARVVETTPEEHDRTMAVVQCLTHAVLLAAGAAIGRFLPSLELDIEEVASPVYRLLMDVVGRIAGQDPRLYAEIQAFNPYGDEAREELLRALRRFHEHAHDHNALTEYIAESRERLGRELDLEACQRRTDKLLSYLADELRILQEGIEAILLDVYTNEALEGEVTGDRDTIRLDGRELPRDRYKILPRCPKELAHFDGEVTVLELRTGADPGDVAAVVDALGRNLRALRAERRGERVRVEVEYTGKESLEGLLRKLRALGLEVRVAR</sequence>
<dbReference type="InterPro" id="IPR036291">
    <property type="entry name" value="NAD(P)-bd_dom_sf"/>
</dbReference>
<comment type="caution">
    <text evidence="3">The sequence shown here is derived from an EMBL/GenBank/DDBJ whole genome shotgun (WGS) entry which is preliminary data.</text>
</comment>
<dbReference type="Proteomes" id="UP000619545">
    <property type="component" value="Unassembled WGS sequence"/>
</dbReference>
<dbReference type="GO" id="GO:0008977">
    <property type="term" value="F:prephenate dehydrogenase (NAD+) activity"/>
    <property type="evidence" value="ECO:0007669"/>
    <property type="project" value="UniProtKB-EC"/>
</dbReference>
<dbReference type="InterPro" id="IPR008927">
    <property type="entry name" value="6-PGluconate_DH-like_C_sf"/>
</dbReference>
<dbReference type="SUPFAM" id="SSF48179">
    <property type="entry name" value="6-phosphogluconate dehydrogenase C-terminal domain-like"/>
    <property type="match status" value="1"/>
</dbReference>
<feature type="domain" description="Prephenate/arogenate dehydrogenase" evidence="2">
    <location>
        <begin position="1"/>
        <end position="292"/>
    </location>
</feature>
<name>A0A832TH11_9EURY</name>
<dbReference type="AlphaFoldDB" id="A0A832TH11"/>